<name>A0ABS0YF32_9BACT</name>
<dbReference type="Pfam" id="PF07362">
    <property type="entry name" value="CcdA"/>
    <property type="match status" value="1"/>
</dbReference>
<gene>
    <name evidence="2" type="ORF">JFN91_11955</name>
</gene>
<organism evidence="2 3">
    <name type="scientific">Geomonas anaerohicana</name>
    <dbReference type="NCBI Taxonomy" id="2798583"/>
    <lineage>
        <taxon>Bacteria</taxon>
        <taxon>Pseudomonadati</taxon>
        <taxon>Thermodesulfobacteriota</taxon>
        <taxon>Desulfuromonadia</taxon>
        <taxon>Geobacterales</taxon>
        <taxon>Geobacteraceae</taxon>
        <taxon>Geomonas</taxon>
    </lineage>
</organism>
<protein>
    <submittedName>
        <fullName evidence="2">Type II toxin-antitoxin system CcdA family antitoxin</fullName>
    </submittedName>
</protein>
<dbReference type="InterPro" id="IPR009956">
    <property type="entry name" value="Post-segregation_anti-tox_CcdA"/>
</dbReference>
<evidence type="ECO:0000313" key="3">
    <source>
        <dbReference type="Proteomes" id="UP000614714"/>
    </source>
</evidence>
<dbReference type="RefSeq" id="WP_199389415.1">
    <property type="nucleotide sequence ID" value="NZ_JAEMHL010000005.1"/>
</dbReference>
<evidence type="ECO:0000256" key="1">
    <source>
        <dbReference type="ARBA" id="ARBA00022649"/>
    </source>
</evidence>
<proteinExistence type="predicted"/>
<dbReference type="EMBL" id="JAEMHL010000005">
    <property type="protein sequence ID" value="MBJ6750930.1"/>
    <property type="molecule type" value="Genomic_DNA"/>
</dbReference>
<reference evidence="2 3" key="1">
    <citation type="submission" date="2020-12" db="EMBL/GenBank/DDBJ databases">
        <title>Geomonas sp. Red421, isolated from paddy soil.</title>
        <authorList>
            <person name="Xu Z."/>
            <person name="Zhang Z."/>
            <person name="Masuda Y."/>
            <person name="Itoh H."/>
            <person name="Senoo K."/>
        </authorList>
    </citation>
    <scope>NUCLEOTIDE SEQUENCE [LARGE SCALE GENOMIC DNA]</scope>
    <source>
        <strain evidence="2 3">Red421</strain>
    </source>
</reference>
<evidence type="ECO:0000313" key="2">
    <source>
        <dbReference type="EMBL" id="MBJ6750930.1"/>
    </source>
</evidence>
<keyword evidence="1" id="KW-1277">Toxin-antitoxin system</keyword>
<keyword evidence="3" id="KW-1185">Reference proteome</keyword>
<dbReference type="Proteomes" id="UP000614714">
    <property type="component" value="Unassembled WGS sequence"/>
</dbReference>
<sequence length="82" mass="9688">MQVNLFDPDAPKKSTNLSINSDLLRQAKERRINLSKTLEARLAEMLREDYCQNWNEENKDAIDDYNRRVTTHGTFGDGRRRF</sequence>
<accession>A0ABS0YF32</accession>
<comment type="caution">
    <text evidence="2">The sequence shown here is derived from an EMBL/GenBank/DDBJ whole genome shotgun (WGS) entry which is preliminary data.</text>
</comment>